<dbReference type="Proteomes" id="UP000019118">
    <property type="component" value="Unassembled WGS sequence"/>
</dbReference>
<dbReference type="PROSITE" id="PS50801">
    <property type="entry name" value="STAS"/>
    <property type="match status" value="1"/>
</dbReference>
<dbReference type="InterPro" id="IPR011547">
    <property type="entry name" value="SLC26A/SulP_dom"/>
</dbReference>
<keyword evidence="4 5" id="KW-0472">Membrane</keyword>
<dbReference type="Pfam" id="PF00916">
    <property type="entry name" value="Sulfate_transp"/>
    <property type="match status" value="1"/>
</dbReference>
<keyword evidence="8" id="KW-1185">Reference proteome</keyword>
<dbReference type="NCBIfam" id="TIGR00815">
    <property type="entry name" value="sulP"/>
    <property type="match status" value="1"/>
</dbReference>
<comment type="subcellular location">
    <subcellularLocation>
        <location evidence="1">Membrane</location>
        <topology evidence="1">Multi-pass membrane protein</topology>
    </subcellularLocation>
</comment>
<evidence type="ECO:0000259" key="6">
    <source>
        <dbReference type="PROSITE" id="PS50801"/>
    </source>
</evidence>
<dbReference type="AlphaFoldDB" id="A0AAR5PTL2"/>
<dbReference type="Pfam" id="PF01740">
    <property type="entry name" value="STAS"/>
    <property type="match status" value="1"/>
</dbReference>
<accession>A0AAR5PTL2</accession>
<protein>
    <recommendedName>
        <fullName evidence="6">STAS domain-containing protein</fullName>
    </recommendedName>
</protein>
<evidence type="ECO:0000313" key="7">
    <source>
        <dbReference type="EnsemblMetazoa" id="XP_019764267.1"/>
    </source>
</evidence>
<keyword evidence="2 5" id="KW-0812">Transmembrane</keyword>
<feature type="transmembrane region" description="Helical" evidence="5">
    <location>
        <begin position="336"/>
        <end position="360"/>
    </location>
</feature>
<feature type="transmembrane region" description="Helical" evidence="5">
    <location>
        <begin position="199"/>
        <end position="219"/>
    </location>
</feature>
<feature type="transmembrane region" description="Helical" evidence="5">
    <location>
        <begin position="406"/>
        <end position="429"/>
    </location>
</feature>
<evidence type="ECO:0000256" key="1">
    <source>
        <dbReference type="ARBA" id="ARBA00004141"/>
    </source>
</evidence>
<dbReference type="InterPro" id="IPR002645">
    <property type="entry name" value="STAS_dom"/>
</dbReference>
<dbReference type="EnsemblMetazoa" id="XM_019908708.1">
    <property type="protein sequence ID" value="XP_019764267.1"/>
    <property type="gene ID" value="LOC109540354"/>
</dbReference>
<reference evidence="8" key="1">
    <citation type="journal article" date="2013" name="Genome Biol.">
        <title>Draft genome of the mountain pine beetle, Dendroctonus ponderosae Hopkins, a major forest pest.</title>
        <authorList>
            <person name="Keeling C.I."/>
            <person name="Yuen M.M."/>
            <person name="Liao N.Y."/>
            <person name="Docking T.R."/>
            <person name="Chan S.K."/>
            <person name="Taylor G.A."/>
            <person name="Palmquist D.L."/>
            <person name="Jackman S.D."/>
            <person name="Nguyen A."/>
            <person name="Li M."/>
            <person name="Henderson H."/>
            <person name="Janes J.K."/>
            <person name="Zhao Y."/>
            <person name="Pandoh P."/>
            <person name="Moore R."/>
            <person name="Sperling F.A."/>
            <person name="Huber D.P."/>
            <person name="Birol I."/>
            <person name="Jones S.J."/>
            <person name="Bohlmann J."/>
        </authorList>
    </citation>
    <scope>NUCLEOTIDE SEQUENCE</scope>
</reference>
<keyword evidence="3 5" id="KW-1133">Transmembrane helix</keyword>
<organism evidence="7 8">
    <name type="scientific">Dendroctonus ponderosae</name>
    <name type="common">Mountain pine beetle</name>
    <dbReference type="NCBI Taxonomy" id="77166"/>
    <lineage>
        <taxon>Eukaryota</taxon>
        <taxon>Metazoa</taxon>
        <taxon>Ecdysozoa</taxon>
        <taxon>Arthropoda</taxon>
        <taxon>Hexapoda</taxon>
        <taxon>Insecta</taxon>
        <taxon>Pterygota</taxon>
        <taxon>Neoptera</taxon>
        <taxon>Endopterygota</taxon>
        <taxon>Coleoptera</taxon>
        <taxon>Polyphaga</taxon>
        <taxon>Cucujiformia</taxon>
        <taxon>Curculionidae</taxon>
        <taxon>Scolytinae</taxon>
        <taxon>Dendroctonus</taxon>
    </lineage>
</organism>
<feature type="transmembrane region" description="Helical" evidence="5">
    <location>
        <begin position="239"/>
        <end position="267"/>
    </location>
</feature>
<evidence type="ECO:0000256" key="3">
    <source>
        <dbReference type="ARBA" id="ARBA00022989"/>
    </source>
</evidence>
<dbReference type="InterPro" id="IPR001902">
    <property type="entry name" value="SLC26A/SulP_fam"/>
</dbReference>
<name>A0AAR5PTL2_DENPD</name>
<dbReference type="GO" id="GO:0016020">
    <property type="term" value="C:membrane"/>
    <property type="evidence" value="ECO:0007669"/>
    <property type="project" value="UniProtKB-SubCell"/>
</dbReference>
<dbReference type="PANTHER" id="PTHR11814">
    <property type="entry name" value="SULFATE TRANSPORTER"/>
    <property type="match status" value="1"/>
</dbReference>
<proteinExistence type="predicted"/>
<dbReference type="Gene3D" id="3.30.750.24">
    <property type="entry name" value="STAS domain"/>
    <property type="match status" value="1"/>
</dbReference>
<dbReference type="InterPro" id="IPR036513">
    <property type="entry name" value="STAS_dom_sf"/>
</dbReference>
<dbReference type="SUPFAM" id="SSF52091">
    <property type="entry name" value="SpoIIaa-like"/>
    <property type="match status" value="1"/>
</dbReference>
<evidence type="ECO:0000313" key="8">
    <source>
        <dbReference type="Proteomes" id="UP000019118"/>
    </source>
</evidence>
<feature type="transmembrane region" description="Helical" evidence="5">
    <location>
        <begin position="96"/>
        <end position="119"/>
    </location>
</feature>
<feature type="transmembrane region" description="Helical" evidence="5">
    <location>
        <begin position="435"/>
        <end position="456"/>
    </location>
</feature>
<feature type="transmembrane region" description="Helical" evidence="5">
    <location>
        <begin position="372"/>
        <end position="394"/>
    </location>
</feature>
<dbReference type="GO" id="GO:0055085">
    <property type="term" value="P:transmembrane transport"/>
    <property type="evidence" value="ECO:0007669"/>
    <property type="project" value="InterPro"/>
</dbReference>
<reference evidence="7" key="2">
    <citation type="submission" date="2024-08" db="UniProtKB">
        <authorList>
            <consortium name="EnsemblMetazoa"/>
        </authorList>
    </citation>
    <scope>IDENTIFICATION</scope>
</reference>
<evidence type="ECO:0000256" key="4">
    <source>
        <dbReference type="ARBA" id="ARBA00023136"/>
    </source>
</evidence>
<dbReference type="CDD" id="cd07042">
    <property type="entry name" value="STAS_SulP_like_sulfate_transporter"/>
    <property type="match status" value="1"/>
</dbReference>
<evidence type="ECO:0000256" key="5">
    <source>
        <dbReference type="SAM" id="Phobius"/>
    </source>
</evidence>
<feature type="transmembrane region" description="Helical" evidence="5">
    <location>
        <begin position="468"/>
        <end position="501"/>
    </location>
</feature>
<feature type="domain" description="STAS" evidence="6">
    <location>
        <begin position="522"/>
        <end position="677"/>
    </location>
</feature>
<evidence type="ECO:0000256" key="2">
    <source>
        <dbReference type="ARBA" id="ARBA00022692"/>
    </source>
</evidence>
<sequence>MADGDIKSEELGQIRIERPFYEDKQLRQDFCYEKPIKQNVAQKCSQEFRLSKFLVGVIPVVGWLPKYNWKNDLVKDIISGVTVAIMHIPQGMAYAMLGNVPAVVGIYMAFFPVLIYFILGTSRHNSMGTFSVACLMTGKAVLQYSDPGYFASSSIDTPSNSTEMEITGYSPIQVATAVTFIVSLFQVAMYVLRLGVISALLSETLVSGFTTGAAIHVLISQVKDLFGLNIPKSKGNFSNIYTIIAVFGELVNTNVAALVVSIVTITISAINNDHFKPLFAKVSPFPFPMELLAVVVGTVVSKYCYLEETYGVQTVGDIPVGLPDPTVPQFSLLPNLIVDGITISIVSYTINLSMALIFAQKLNYEVDANQELLAMGLSNVFGSFFSCMPVCASLSRSLIQQVVGGVSQLASIVSCLILLVILLWVGPFFEPLPRAVLAGVIVVALKGMLLQVLEFWKFWKLSKVDALVWMGTFLTVVLINIDIGLLCGVVLSLAAILFLSFKPHTCLLGHVPNTDFYLDIARYKAAKEVEGIKIFHYSGGINFATKSIFKSDLIRLIGINPQKEVVYRAKLAKYLGKADDQLHKSANLTGKLEKVQGKVNTKLRCLILDFSSVSHIDPSGVSMLKSVVENFTKLDIPVYIASCKEPVYEMLTKVYPDFVTKLGFRSFPTVYDAVHYSTELFLSSSNSTISTVRL</sequence>
<feature type="transmembrane region" description="Helical" evidence="5">
    <location>
        <begin position="172"/>
        <end position="192"/>
    </location>
</feature>